<evidence type="ECO:0000313" key="2">
    <source>
        <dbReference type="EMBL" id="KAK7994624.1"/>
    </source>
</evidence>
<protein>
    <submittedName>
        <fullName evidence="2">Uncharacterized protein</fullName>
    </submittedName>
</protein>
<accession>A0ABR1R0V1</accession>
<organism evidence="2 3">
    <name type="scientific">Apiospora marii</name>
    <dbReference type="NCBI Taxonomy" id="335849"/>
    <lineage>
        <taxon>Eukaryota</taxon>
        <taxon>Fungi</taxon>
        <taxon>Dikarya</taxon>
        <taxon>Ascomycota</taxon>
        <taxon>Pezizomycotina</taxon>
        <taxon>Sordariomycetes</taxon>
        <taxon>Xylariomycetidae</taxon>
        <taxon>Amphisphaeriales</taxon>
        <taxon>Apiosporaceae</taxon>
        <taxon>Apiospora</taxon>
    </lineage>
</organism>
<gene>
    <name evidence="2" type="ORF">PG991_016212</name>
</gene>
<comment type="caution">
    <text evidence="2">The sequence shown here is derived from an EMBL/GenBank/DDBJ whole genome shotgun (WGS) entry which is preliminary data.</text>
</comment>
<evidence type="ECO:0000313" key="3">
    <source>
        <dbReference type="Proteomes" id="UP001396898"/>
    </source>
</evidence>
<dbReference type="EMBL" id="JAQQWI010000024">
    <property type="protein sequence ID" value="KAK7994624.1"/>
    <property type="molecule type" value="Genomic_DNA"/>
</dbReference>
<reference evidence="2 3" key="1">
    <citation type="submission" date="2023-01" db="EMBL/GenBank/DDBJ databases">
        <title>Analysis of 21 Apiospora genomes using comparative genomics revels a genus with tremendous synthesis potential of carbohydrate active enzymes and secondary metabolites.</title>
        <authorList>
            <person name="Sorensen T."/>
        </authorList>
    </citation>
    <scope>NUCLEOTIDE SEQUENCE [LARGE SCALE GENOMIC DNA]</scope>
    <source>
        <strain evidence="2 3">CBS 20057</strain>
    </source>
</reference>
<proteinExistence type="predicted"/>
<evidence type="ECO:0000256" key="1">
    <source>
        <dbReference type="SAM" id="MobiDB-lite"/>
    </source>
</evidence>
<name>A0ABR1R0V1_9PEZI</name>
<feature type="region of interest" description="Disordered" evidence="1">
    <location>
        <begin position="1"/>
        <end position="20"/>
    </location>
</feature>
<keyword evidence="3" id="KW-1185">Reference proteome</keyword>
<sequence length="222" mass="23891">MPASNDSIILKSGSSPSTTKCARSVLRSGRSAVGQSPRPNSALASEAGHVHNPIQSICSSAEYIFHWQHYAALHLCSFNTPYNRVRSPPSIAPVVSCWTPSRWPATRQDETGLDRWDKLVGERGVCGVGVGVMRPLLPEGPACWGLFFALVETLVSKISQVSGCVWTVVRFALPAPEPHTSQENPEYPEEEMCWNLALRSSMDHLPAGPPACGSSRASPAAA</sequence>
<dbReference type="Proteomes" id="UP001396898">
    <property type="component" value="Unassembled WGS sequence"/>
</dbReference>